<dbReference type="PANTHER" id="PTHR30619:SF1">
    <property type="entry name" value="RECOMBINATION PROTEIN 2"/>
    <property type="match status" value="1"/>
</dbReference>
<name>A0A562MIM2_9HYPH</name>
<dbReference type="EMBL" id="VLKT01000080">
    <property type="protein sequence ID" value="TWI19739.1"/>
    <property type="molecule type" value="Genomic_DNA"/>
</dbReference>
<accession>A0A562MIM2</accession>
<dbReference type="AlphaFoldDB" id="A0A562MIM2"/>
<keyword evidence="2" id="KW-1185">Reference proteome</keyword>
<evidence type="ECO:0000313" key="2">
    <source>
        <dbReference type="Proteomes" id="UP000317122"/>
    </source>
</evidence>
<protein>
    <recommendedName>
        <fullName evidence="3">Metallo-beta-lactamase superfamily protein</fullName>
    </recommendedName>
</protein>
<evidence type="ECO:0000313" key="1">
    <source>
        <dbReference type="EMBL" id="TWI19739.1"/>
    </source>
</evidence>
<evidence type="ECO:0008006" key="3">
    <source>
        <dbReference type="Google" id="ProtNLM"/>
    </source>
</evidence>
<reference evidence="1 2" key="1">
    <citation type="journal article" date="2015" name="Stand. Genomic Sci.">
        <title>Genomic Encyclopedia of Bacterial and Archaeal Type Strains, Phase III: the genomes of soil and plant-associated and newly described type strains.</title>
        <authorList>
            <person name="Whitman W.B."/>
            <person name="Woyke T."/>
            <person name="Klenk H.P."/>
            <person name="Zhou Y."/>
            <person name="Lilburn T.G."/>
            <person name="Beck B.J."/>
            <person name="De Vos P."/>
            <person name="Vandamme P."/>
            <person name="Eisen J.A."/>
            <person name="Garrity G."/>
            <person name="Hugenholtz P."/>
            <person name="Kyrpides N.C."/>
        </authorList>
    </citation>
    <scope>NUCLEOTIDE SEQUENCE [LARGE SCALE GENOMIC DNA]</scope>
    <source>
        <strain evidence="1 2">CGMCC 1.2546</strain>
    </source>
</reference>
<dbReference type="Gene3D" id="3.60.15.10">
    <property type="entry name" value="Ribonuclease Z/Hydroxyacylglutathione hydrolase-like"/>
    <property type="match status" value="1"/>
</dbReference>
<gene>
    <name evidence="1" type="ORF">IQ26_07063</name>
</gene>
<sequence>MVFRIEALPAKYGDCLFLTFGNGGDRPTRILVDGGPPGVFNASLKIRLRKEQQAFPDEVPLKLDAVMVSHIDQDHIHGIIQLLDAMRDADEQNVPRPYKPIWLLHNGFDAILGDGEGTAARDVGGPASLASFGGPGPFALATEPDPVAAAVLQSYNEALKLGSLASFLQVTRNPPDQSLLTGDRAPMSIGDATLRILGPLDEQIEEFRIEWHEKLGPAGAGPAALAQYLDDSIPNLASIVALLDRDGTTVLLTGDARGDVIIKACDKAGLIKNGKLKVDVLKVPHHGSDRDLETSFFEIIEAKHYIISANGHFGNPDRASLEMLEQGTGNRKINVYLTVAAQDCDIQHEAWRSNKTIKYDPAIHAITPIIQRWQRGNRITVSNGVPIQIDF</sequence>
<proteinExistence type="predicted"/>
<comment type="caution">
    <text evidence="1">The sequence shown here is derived from an EMBL/GenBank/DDBJ whole genome shotgun (WGS) entry which is preliminary data.</text>
</comment>
<dbReference type="InterPro" id="IPR036866">
    <property type="entry name" value="RibonucZ/Hydroxyglut_hydro"/>
</dbReference>
<organism evidence="1 2">
    <name type="scientific">Mesorhizobium tianshanense</name>
    <dbReference type="NCBI Taxonomy" id="39844"/>
    <lineage>
        <taxon>Bacteria</taxon>
        <taxon>Pseudomonadati</taxon>
        <taxon>Pseudomonadota</taxon>
        <taxon>Alphaproteobacteria</taxon>
        <taxon>Hyphomicrobiales</taxon>
        <taxon>Phyllobacteriaceae</taxon>
        <taxon>Mesorhizobium</taxon>
    </lineage>
</organism>
<dbReference type="SUPFAM" id="SSF56281">
    <property type="entry name" value="Metallo-hydrolase/oxidoreductase"/>
    <property type="match status" value="1"/>
</dbReference>
<dbReference type="PANTHER" id="PTHR30619">
    <property type="entry name" value="DNA INTERNALIZATION/COMPETENCE PROTEIN COMEC/REC2"/>
    <property type="match status" value="1"/>
</dbReference>
<dbReference type="InterPro" id="IPR052159">
    <property type="entry name" value="Competence_DNA_uptake"/>
</dbReference>
<dbReference type="OrthoDB" id="418728at2"/>
<dbReference type="Proteomes" id="UP000317122">
    <property type="component" value="Unassembled WGS sequence"/>
</dbReference>
<dbReference type="RefSeq" id="WP_145723026.1">
    <property type="nucleotide sequence ID" value="NZ_BSPF01000080.1"/>
</dbReference>